<evidence type="ECO:0000313" key="2">
    <source>
        <dbReference type="EMBL" id="AFC23779.1"/>
    </source>
</evidence>
<accession>H6L3D2</accession>
<dbReference type="KEGG" id="sgn:SGRA_1044"/>
<dbReference type="STRING" id="984262.SGRA_1044"/>
<feature type="region of interest" description="Disordered" evidence="1">
    <location>
        <begin position="32"/>
        <end position="76"/>
    </location>
</feature>
<dbReference type="AlphaFoldDB" id="H6L3D2"/>
<proteinExistence type="predicted"/>
<name>H6L3D2_SAPGL</name>
<dbReference type="HOGENOM" id="CLU_2234698_0_0_10"/>
<keyword evidence="3" id="KW-1185">Reference proteome</keyword>
<reference evidence="2 3" key="1">
    <citation type="journal article" date="2012" name="Stand. Genomic Sci.">
        <title>Complete genome sequencing and analysis of Saprospira grandis str. Lewin, a predatory marine bacterium.</title>
        <authorList>
            <person name="Saw J.H."/>
            <person name="Yuryev A."/>
            <person name="Kanbe M."/>
            <person name="Hou S."/>
            <person name="Young A.G."/>
            <person name="Aizawa S."/>
            <person name="Alam M."/>
        </authorList>
    </citation>
    <scope>NUCLEOTIDE SEQUENCE [LARGE SCALE GENOMIC DNA]</scope>
    <source>
        <strain evidence="2 3">Lewin</strain>
    </source>
</reference>
<gene>
    <name evidence="2" type="ordered locus">SGRA_1044</name>
</gene>
<sequence>MQGEQSELLGSQRLPFKDQREFLIGLAMWRGGAKRQSQRAQPAQGRADLRAPKRSACRRQEAPKKQKNSSLEPKKALRPTKIMALFVFSPFLSPFLKEGPKHPKI</sequence>
<dbReference type="EMBL" id="CP002831">
    <property type="protein sequence ID" value="AFC23779.1"/>
    <property type="molecule type" value="Genomic_DNA"/>
</dbReference>
<dbReference type="Proteomes" id="UP000007519">
    <property type="component" value="Chromosome"/>
</dbReference>
<evidence type="ECO:0000313" key="3">
    <source>
        <dbReference type="Proteomes" id="UP000007519"/>
    </source>
</evidence>
<evidence type="ECO:0000256" key="1">
    <source>
        <dbReference type="SAM" id="MobiDB-lite"/>
    </source>
</evidence>
<protein>
    <submittedName>
        <fullName evidence="2">Uncharacterized protein</fullName>
    </submittedName>
</protein>
<organism evidence="2 3">
    <name type="scientific">Saprospira grandis (strain Lewin)</name>
    <dbReference type="NCBI Taxonomy" id="984262"/>
    <lineage>
        <taxon>Bacteria</taxon>
        <taxon>Pseudomonadati</taxon>
        <taxon>Bacteroidota</taxon>
        <taxon>Saprospiria</taxon>
        <taxon>Saprospirales</taxon>
        <taxon>Saprospiraceae</taxon>
        <taxon>Saprospira</taxon>
    </lineage>
</organism>